<dbReference type="Pfam" id="PF02311">
    <property type="entry name" value="AraC_binding"/>
    <property type="match status" value="1"/>
</dbReference>
<dbReference type="OrthoDB" id="2329780at2"/>
<evidence type="ECO:0000256" key="2">
    <source>
        <dbReference type="ARBA" id="ARBA00023125"/>
    </source>
</evidence>
<dbReference type="PANTHER" id="PTHR43280:SF31">
    <property type="entry name" value="TRANSCRIPTIONAL REGULATORY PROTEIN"/>
    <property type="match status" value="1"/>
</dbReference>
<dbReference type="InterPro" id="IPR014710">
    <property type="entry name" value="RmlC-like_jellyroll"/>
</dbReference>
<dbReference type="SUPFAM" id="SSF51215">
    <property type="entry name" value="Regulatory protein AraC"/>
    <property type="match status" value="1"/>
</dbReference>
<dbReference type="PANTHER" id="PTHR43280">
    <property type="entry name" value="ARAC-FAMILY TRANSCRIPTIONAL REGULATOR"/>
    <property type="match status" value="1"/>
</dbReference>
<evidence type="ECO:0000313" key="5">
    <source>
        <dbReference type="EMBL" id="CUQ89494.1"/>
    </source>
</evidence>
<feature type="domain" description="HTH araC/xylS-type" evidence="4">
    <location>
        <begin position="179"/>
        <end position="280"/>
    </location>
</feature>
<dbReference type="PRINTS" id="PR00032">
    <property type="entry name" value="HTHARAC"/>
</dbReference>
<dbReference type="GO" id="GO:0043565">
    <property type="term" value="F:sequence-specific DNA binding"/>
    <property type="evidence" value="ECO:0007669"/>
    <property type="project" value="InterPro"/>
</dbReference>
<evidence type="ECO:0000256" key="1">
    <source>
        <dbReference type="ARBA" id="ARBA00023015"/>
    </source>
</evidence>
<dbReference type="Gene3D" id="1.10.10.60">
    <property type="entry name" value="Homeodomain-like"/>
    <property type="match status" value="1"/>
</dbReference>
<keyword evidence="2" id="KW-0238">DNA-binding</keyword>
<dbReference type="EMBL" id="CZBY01000016">
    <property type="protein sequence ID" value="CUQ89494.1"/>
    <property type="molecule type" value="Genomic_DNA"/>
</dbReference>
<accession>A0A174ZQN7</accession>
<dbReference type="SUPFAM" id="SSF46689">
    <property type="entry name" value="Homeodomain-like"/>
    <property type="match status" value="1"/>
</dbReference>
<dbReference type="InterPro" id="IPR020449">
    <property type="entry name" value="Tscrpt_reg_AraC-type_HTH"/>
</dbReference>
<evidence type="ECO:0000313" key="6">
    <source>
        <dbReference type="Proteomes" id="UP000095662"/>
    </source>
</evidence>
<dbReference type="AlphaFoldDB" id="A0A174ZQN7"/>
<protein>
    <submittedName>
        <fullName evidence="5">Arabinose operon regulatory protein</fullName>
    </submittedName>
</protein>
<keyword evidence="3" id="KW-0804">Transcription</keyword>
<sequence length="282" mass="32026">MNHYFNNIDIPFSIGGCNFHAVNIISSSIDTDIPLHTHGVNCYEIHFISNGCGRLIADGNEYDISTNTLYVTGPLCDHAQLTDKTSPMYELCIYLRAEQNNSERSDILIDQFLSHNFWIGKDDQNILPIFERLFSELKSKSAGYANMAKLILSEIVVSVARNYFDSPAETALSSSDIYERSSLIIEEYFLYEYSSANLDELSHRLGLSTRQTQRLIEKNYGSTFSEKKEQARMSAARLLLSDDSLSLSEISKRLGFSSQEYFSSSFKKFYGISPSHFKNIKL</sequence>
<gene>
    <name evidence="5" type="primary">araC_3</name>
    <name evidence="5" type="ORF">ERS852540_01933</name>
</gene>
<dbReference type="Proteomes" id="UP000095662">
    <property type="component" value="Unassembled WGS sequence"/>
</dbReference>
<dbReference type="GO" id="GO:0003700">
    <property type="term" value="F:DNA-binding transcription factor activity"/>
    <property type="evidence" value="ECO:0007669"/>
    <property type="project" value="InterPro"/>
</dbReference>
<keyword evidence="1" id="KW-0805">Transcription regulation</keyword>
<dbReference type="Gene3D" id="2.60.120.10">
    <property type="entry name" value="Jelly Rolls"/>
    <property type="match status" value="1"/>
</dbReference>
<dbReference type="STRING" id="39492.ERS852540_01933"/>
<dbReference type="Pfam" id="PF12833">
    <property type="entry name" value="HTH_18"/>
    <property type="match status" value="1"/>
</dbReference>
<name>A0A174ZQN7_9FIRM</name>
<proteinExistence type="predicted"/>
<evidence type="ECO:0000259" key="4">
    <source>
        <dbReference type="PROSITE" id="PS01124"/>
    </source>
</evidence>
<evidence type="ECO:0000256" key="3">
    <source>
        <dbReference type="ARBA" id="ARBA00023163"/>
    </source>
</evidence>
<dbReference type="InterPro" id="IPR003313">
    <property type="entry name" value="AraC-bd"/>
</dbReference>
<reference evidence="5 6" key="1">
    <citation type="submission" date="2015-09" db="EMBL/GenBank/DDBJ databases">
        <authorList>
            <consortium name="Pathogen Informatics"/>
        </authorList>
    </citation>
    <scope>NUCLEOTIDE SEQUENCE [LARGE SCALE GENOMIC DNA]</scope>
    <source>
        <strain evidence="5 6">2789STDY5834928</strain>
    </source>
</reference>
<dbReference type="InterPro" id="IPR037923">
    <property type="entry name" value="HTH-like"/>
</dbReference>
<organism evidence="5 6">
    <name type="scientific">[Eubacterium] siraeum</name>
    <dbReference type="NCBI Taxonomy" id="39492"/>
    <lineage>
        <taxon>Bacteria</taxon>
        <taxon>Bacillati</taxon>
        <taxon>Bacillota</taxon>
        <taxon>Clostridia</taxon>
        <taxon>Eubacteriales</taxon>
        <taxon>Oscillospiraceae</taxon>
        <taxon>Oscillospiraceae incertae sedis</taxon>
    </lineage>
</organism>
<dbReference type="PROSITE" id="PS01124">
    <property type="entry name" value="HTH_ARAC_FAMILY_2"/>
    <property type="match status" value="1"/>
</dbReference>
<dbReference type="InterPro" id="IPR009057">
    <property type="entry name" value="Homeodomain-like_sf"/>
</dbReference>
<dbReference type="InterPro" id="IPR018060">
    <property type="entry name" value="HTH_AraC"/>
</dbReference>
<dbReference type="SMART" id="SM00342">
    <property type="entry name" value="HTH_ARAC"/>
    <property type="match status" value="1"/>
</dbReference>